<accession>A0A327WJ56</accession>
<dbReference type="AlphaFoldDB" id="A0A327WJ56"/>
<sequence length="203" mass="22367">MKHLVTITISLFLIVSSLSCSDSGNPSAEPPRDIASTRASKGLAIYLADPGDRLGTNGNCQVNLTKFRLVGQPLTESDIDYFDQKQGFFKLKVSLYEWLSKANGPNSVAIDSLTKEHGSYYAIALTLDGTPVFGGYVLSRFSSHSCVFENQPYFANNLPNLPTTEFLQSEEPYQLPLVKALFPSTLPNKELINRLKAISKLKD</sequence>
<keyword evidence="1" id="KW-0732">Signal</keyword>
<protein>
    <recommendedName>
        <fullName evidence="4">Lipoprotein</fullName>
    </recommendedName>
</protein>
<proteinExistence type="predicted"/>
<keyword evidence="3" id="KW-1185">Reference proteome</keyword>
<feature type="signal peptide" evidence="1">
    <location>
        <begin position="1"/>
        <end position="28"/>
    </location>
</feature>
<evidence type="ECO:0000313" key="3">
    <source>
        <dbReference type="Proteomes" id="UP000248790"/>
    </source>
</evidence>
<dbReference type="OrthoDB" id="9855327at2"/>
<comment type="caution">
    <text evidence="2">The sequence shown here is derived from an EMBL/GenBank/DDBJ whole genome shotgun (WGS) entry which is preliminary data.</text>
</comment>
<dbReference type="EMBL" id="QLMC01000012">
    <property type="protein sequence ID" value="RAJ90823.1"/>
    <property type="molecule type" value="Genomic_DNA"/>
</dbReference>
<reference evidence="2 3" key="1">
    <citation type="submission" date="2018-06" db="EMBL/GenBank/DDBJ databases">
        <title>Genomic Encyclopedia of Archaeal and Bacterial Type Strains, Phase II (KMG-II): from individual species to whole genera.</title>
        <authorList>
            <person name="Goeker M."/>
        </authorList>
    </citation>
    <scope>NUCLEOTIDE SEQUENCE [LARGE SCALE GENOMIC DNA]</scope>
    <source>
        <strain evidence="2 3">DSM 21851</strain>
    </source>
</reference>
<dbReference type="RefSeq" id="WP_111631455.1">
    <property type="nucleotide sequence ID" value="NZ_QLMC01000012.1"/>
</dbReference>
<organism evidence="2 3">
    <name type="scientific">Larkinella arboricola</name>
    <dbReference type="NCBI Taxonomy" id="643671"/>
    <lineage>
        <taxon>Bacteria</taxon>
        <taxon>Pseudomonadati</taxon>
        <taxon>Bacteroidota</taxon>
        <taxon>Cytophagia</taxon>
        <taxon>Cytophagales</taxon>
        <taxon>Spirosomataceae</taxon>
        <taxon>Larkinella</taxon>
    </lineage>
</organism>
<evidence type="ECO:0008006" key="4">
    <source>
        <dbReference type="Google" id="ProtNLM"/>
    </source>
</evidence>
<evidence type="ECO:0000313" key="2">
    <source>
        <dbReference type="EMBL" id="RAJ90823.1"/>
    </source>
</evidence>
<dbReference type="Proteomes" id="UP000248790">
    <property type="component" value="Unassembled WGS sequence"/>
</dbReference>
<evidence type="ECO:0000256" key="1">
    <source>
        <dbReference type="SAM" id="SignalP"/>
    </source>
</evidence>
<gene>
    <name evidence="2" type="ORF">LX87_05452</name>
</gene>
<feature type="chain" id="PRO_5016315345" description="Lipoprotein" evidence="1">
    <location>
        <begin position="29"/>
        <end position="203"/>
    </location>
</feature>
<name>A0A327WJ56_LARAB</name>
<dbReference type="PROSITE" id="PS51257">
    <property type="entry name" value="PROKAR_LIPOPROTEIN"/>
    <property type="match status" value="1"/>
</dbReference>